<name>A0A6S6TC00_9BACT</name>
<gene>
    <name evidence="1" type="ORF">HELGO_WM9130</name>
</gene>
<evidence type="ECO:0000313" key="1">
    <source>
        <dbReference type="EMBL" id="CAA6820811.1"/>
    </source>
</evidence>
<dbReference type="AlphaFoldDB" id="A0A6S6TC00"/>
<sequence>MDKSLALIADYKVRDEQGKVLVSEIYNVSRQKTAVSNRNYKEAEEQHAQNHVRTKLHEELMQKLAKTVVGQIIEERRIK</sequence>
<accession>A0A6S6TC00</accession>
<organism evidence="1">
    <name type="scientific">uncultured Sulfurovum sp</name>
    <dbReference type="NCBI Taxonomy" id="269237"/>
    <lineage>
        <taxon>Bacteria</taxon>
        <taxon>Pseudomonadati</taxon>
        <taxon>Campylobacterota</taxon>
        <taxon>Epsilonproteobacteria</taxon>
        <taxon>Campylobacterales</taxon>
        <taxon>Sulfurovaceae</taxon>
        <taxon>Sulfurovum</taxon>
        <taxon>environmental samples</taxon>
    </lineage>
</organism>
<reference evidence="1" key="1">
    <citation type="submission" date="2020-01" db="EMBL/GenBank/DDBJ databases">
        <authorList>
            <person name="Meier V. D."/>
            <person name="Meier V D."/>
        </authorList>
    </citation>
    <scope>NUCLEOTIDE SEQUENCE</scope>
    <source>
        <strain evidence="1">HLG_WM_MAG_04</strain>
    </source>
</reference>
<dbReference type="EMBL" id="CACVAX010000058">
    <property type="protein sequence ID" value="CAA6820811.1"/>
    <property type="molecule type" value="Genomic_DNA"/>
</dbReference>
<proteinExistence type="predicted"/>
<protein>
    <submittedName>
        <fullName evidence="1">Uncharacterized protein</fullName>
    </submittedName>
</protein>